<evidence type="ECO:0000256" key="2">
    <source>
        <dbReference type="ARBA" id="ARBA00007520"/>
    </source>
</evidence>
<dbReference type="InterPro" id="IPR011701">
    <property type="entry name" value="MFS"/>
</dbReference>
<dbReference type="Proteomes" id="UP000504638">
    <property type="component" value="Unplaced"/>
</dbReference>
<name>A0A6G1FZL2_9PEZI</name>
<dbReference type="Gene3D" id="1.20.1250.20">
    <property type="entry name" value="MFS general substrate transporter like domains"/>
    <property type="match status" value="1"/>
</dbReference>
<feature type="transmembrane region" description="Helical" evidence="8">
    <location>
        <begin position="83"/>
        <end position="105"/>
    </location>
</feature>
<evidence type="ECO:0000256" key="6">
    <source>
        <dbReference type="ARBA" id="ARBA00023136"/>
    </source>
</evidence>
<feature type="transmembrane region" description="Helical" evidence="8">
    <location>
        <begin position="520"/>
        <end position="538"/>
    </location>
</feature>
<feature type="transmembrane region" description="Helical" evidence="8">
    <location>
        <begin position="314"/>
        <end position="338"/>
    </location>
</feature>
<evidence type="ECO:0000313" key="11">
    <source>
        <dbReference type="Proteomes" id="UP000504638"/>
    </source>
</evidence>
<dbReference type="OrthoDB" id="10021397at2759"/>
<keyword evidence="6 8" id="KW-0472">Membrane</keyword>
<dbReference type="RefSeq" id="XP_033532936.1">
    <property type="nucleotide sequence ID" value="XM_033677609.1"/>
</dbReference>
<evidence type="ECO:0000313" key="10">
    <source>
        <dbReference type="EMBL" id="KAF1811305.1"/>
    </source>
</evidence>
<evidence type="ECO:0000256" key="3">
    <source>
        <dbReference type="ARBA" id="ARBA00022448"/>
    </source>
</evidence>
<keyword evidence="4 8" id="KW-0812">Transmembrane</keyword>
<proteinExistence type="inferred from homology"/>
<feature type="transmembrane region" description="Helical" evidence="8">
    <location>
        <begin position="138"/>
        <end position="158"/>
    </location>
</feature>
<reference evidence="12" key="2">
    <citation type="submission" date="2020-04" db="EMBL/GenBank/DDBJ databases">
        <authorList>
            <consortium name="NCBI Genome Project"/>
        </authorList>
    </citation>
    <scope>NUCLEOTIDE SEQUENCE</scope>
    <source>
        <strain evidence="12">CBS 781.70</strain>
    </source>
</reference>
<dbReference type="GO" id="GO:0022857">
    <property type="term" value="F:transmembrane transporter activity"/>
    <property type="evidence" value="ECO:0007669"/>
    <property type="project" value="InterPro"/>
</dbReference>
<reference evidence="10 12" key="1">
    <citation type="submission" date="2020-01" db="EMBL/GenBank/DDBJ databases">
        <authorList>
            <consortium name="DOE Joint Genome Institute"/>
            <person name="Haridas S."/>
            <person name="Albert R."/>
            <person name="Binder M."/>
            <person name="Bloem J."/>
            <person name="Labutti K."/>
            <person name="Salamov A."/>
            <person name="Andreopoulos B."/>
            <person name="Baker S.E."/>
            <person name="Barry K."/>
            <person name="Bills G."/>
            <person name="Bluhm B.H."/>
            <person name="Cannon C."/>
            <person name="Castanera R."/>
            <person name="Culley D.E."/>
            <person name="Daum C."/>
            <person name="Ezra D."/>
            <person name="Gonzalez J.B."/>
            <person name="Henrissat B."/>
            <person name="Kuo A."/>
            <person name="Liang C."/>
            <person name="Lipzen A."/>
            <person name="Lutzoni F."/>
            <person name="Magnuson J."/>
            <person name="Mondo S."/>
            <person name="Nolan M."/>
            <person name="Ohm R."/>
            <person name="Pangilinan J."/>
            <person name="Park H.-J."/>
            <person name="Ramirez L."/>
            <person name="Alfaro M."/>
            <person name="Sun H."/>
            <person name="Tritt A."/>
            <person name="Yoshinaga Y."/>
            <person name="Zwiers L.-H."/>
            <person name="Turgeon B.G."/>
            <person name="Goodwin S.B."/>
            <person name="Spatafora J.W."/>
            <person name="Crous P.W."/>
            <person name="Grigoriev I.V."/>
        </authorList>
    </citation>
    <scope>NUCLEOTIDE SEQUENCE</scope>
    <source>
        <strain evidence="10 12">CBS 781.70</strain>
    </source>
</reference>
<feature type="transmembrane region" description="Helical" evidence="8">
    <location>
        <begin position="408"/>
        <end position="431"/>
    </location>
</feature>
<keyword evidence="3" id="KW-0813">Transport</keyword>
<sequence>MSVTLTSSPSKEGVVTPPSDLEGAQPREKSDLAPHPRENISQWRWILTMIGIYLGGLLFGLDTTIAAAVQGPVYETLGEIEKLPWIGIGFPMGSVAVILLVGTLFALFDIKVLILSFIFLFEVGSAICGAAPTTTALIIGRVIAGIGGAGMYIGALNYISAFATPSEAPLYNASIGLSWGVGAILGPVIGGAFSDSSATWRWAFYINLPLAGVLSPVYFFAFPSKNPRPMESVMAKLKQVDWVGAILNAGVFVLFQVVLTFSGSTYPWNSGFSIAVWTVWGVVLVLFIIQQGWTIFTTKENRIFPVHFLKSRTLVLLFIATSACAASPITIYYIPLYFQFTRGDSALTSAVRLLPFIFINIFFMMVSGALLQKFGRYAALYFAGGAFILTGGILLFTADPSTSVARIYGAEVLLAAGTGLAFQNAYAVAAVKVDDNDKYNAIRYMNVAQPGAASIGLSIVGCLFQNLGFLALRDALGSYDLPEDAIRSALAGTQSAVFRSGNDELAHLAINTVAETISRIFGAVVAAGALLMVTALLMRWERLNLGARTAA</sequence>
<dbReference type="PANTHER" id="PTHR23501:SF12">
    <property type="entry name" value="MAJOR FACILITATOR SUPERFAMILY (MFS) PROFILE DOMAIN-CONTAINING PROTEIN-RELATED"/>
    <property type="match status" value="1"/>
</dbReference>
<evidence type="ECO:0000256" key="5">
    <source>
        <dbReference type="ARBA" id="ARBA00022989"/>
    </source>
</evidence>
<dbReference type="GO" id="GO:0005886">
    <property type="term" value="C:plasma membrane"/>
    <property type="evidence" value="ECO:0007669"/>
    <property type="project" value="TreeGrafter"/>
</dbReference>
<evidence type="ECO:0000313" key="12">
    <source>
        <dbReference type="RefSeq" id="XP_033532936.1"/>
    </source>
</evidence>
<organism evidence="10">
    <name type="scientific">Eremomyces bilateralis CBS 781.70</name>
    <dbReference type="NCBI Taxonomy" id="1392243"/>
    <lineage>
        <taxon>Eukaryota</taxon>
        <taxon>Fungi</taxon>
        <taxon>Dikarya</taxon>
        <taxon>Ascomycota</taxon>
        <taxon>Pezizomycotina</taxon>
        <taxon>Dothideomycetes</taxon>
        <taxon>Dothideomycetes incertae sedis</taxon>
        <taxon>Eremomycetales</taxon>
        <taxon>Eremomycetaceae</taxon>
        <taxon>Eremomyces</taxon>
    </lineage>
</organism>
<reference evidence="12" key="3">
    <citation type="submission" date="2025-04" db="UniProtKB">
        <authorList>
            <consortium name="RefSeq"/>
        </authorList>
    </citation>
    <scope>IDENTIFICATION</scope>
    <source>
        <strain evidence="12">CBS 781.70</strain>
    </source>
</reference>
<keyword evidence="11" id="KW-1185">Reference proteome</keyword>
<evidence type="ECO:0000256" key="7">
    <source>
        <dbReference type="SAM" id="MobiDB-lite"/>
    </source>
</evidence>
<feature type="transmembrane region" description="Helical" evidence="8">
    <location>
        <begin position="274"/>
        <end position="293"/>
    </location>
</feature>
<dbReference type="GeneID" id="54418179"/>
<gene>
    <name evidence="10 12" type="ORF">P152DRAFT_438436</name>
</gene>
<dbReference type="PANTHER" id="PTHR23501">
    <property type="entry name" value="MAJOR FACILITATOR SUPERFAMILY"/>
    <property type="match status" value="1"/>
</dbReference>
<dbReference type="InterPro" id="IPR036259">
    <property type="entry name" value="MFS_trans_sf"/>
</dbReference>
<feature type="compositionally biased region" description="Basic and acidic residues" evidence="7">
    <location>
        <begin position="25"/>
        <end position="34"/>
    </location>
</feature>
<protein>
    <submittedName>
        <fullName evidence="10 12">MFS general substrate transporter</fullName>
    </submittedName>
</protein>
<feature type="transmembrane region" description="Helical" evidence="8">
    <location>
        <begin position="452"/>
        <end position="472"/>
    </location>
</feature>
<feature type="transmembrane region" description="Helical" evidence="8">
    <location>
        <begin position="112"/>
        <end position="132"/>
    </location>
</feature>
<dbReference type="Pfam" id="PF07690">
    <property type="entry name" value="MFS_1"/>
    <property type="match status" value="1"/>
</dbReference>
<feature type="transmembrane region" description="Helical" evidence="8">
    <location>
        <begin position="202"/>
        <end position="221"/>
    </location>
</feature>
<feature type="region of interest" description="Disordered" evidence="7">
    <location>
        <begin position="1"/>
        <end position="34"/>
    </location>
</feature>
<accession>A0A6G1FZL2</accession>
<dbReference type="Gene3D" id="1.20.1720.10">
    <property type="entry name" value="Multidrug resistance protein D"/>
    <property type="match status" value="1"/>
</dbReference>
<feature type="transmembrane region" description="Helical" evidence="8">
    <location>
        <begin position="45"/>
        <end position="71"/>
    </location>
</feature>
<feature type="transmembrane region" description="Helical" evidence="8">
    <location>
        <begin position="170"/>
        <end position="190"/>
    </location>
</feature>
<feature type="transmembrane region" description="Helical" evidence="8">
    <location>
        <begin position="378"/>
        <end position="396"/>
    </location>
</feature>
<dbReference type="AlphaFoldDB" id="A0A6G1FZL2"/>
<feature type="compositionally biased region" description="Polar residues" evidence="7">
    <location>
        <begin position="1"/>
        <end position="10"/>
    </location>
</feature>
<feature type="transmembrane region" description="Helical" evidence="8">
    <location>
        <begin position="242"/>
        <end position="262"/>
    </location>
</feature>
<feature type="transmembrane region" description="Helical" evidence="8">
    <location>
        <begin position="350"/>
        <end position="371"/>
    </location>
</feature>
<keyword evidence="5 8" id="KW-1133">Transmembrane helix</keyword>
<dbReference type="SUPFAM" id="SSF103473">
    <property type="entry name" value="MFS general substrate transporter"/>
    <property type="match status" value="1"/>
</dbReference>
<evidence type="ECO:0000259" key="9">
    <source>
        <dbReference type="PROSITE" id="PS50850"/>
    </source>
</evidence>
<dbReference type="EMBL" id="ML975162">
    <property type="protein sequence ID" value="KAF1811305.1"/>
    <property type="molecule type" value="Genomic_DNA"/>
</dbReference>
<dbReference type="PROSITE" id="PS50850">
    <property type="entry name" value="MFS"/>
    <property type="match status" value="1"/>
</dbReference>
<evidence type="ECO:0000256" key="4">
    <source>
        <dbReference type="ARBA" id="ARBA00022692"/>
    </source>
</evidence>
<comment type="subcellular location">
    <subcellularLocation>
        <location evidence="1">Membrane</location>
        <topology evidence="1">Multi-pass membrane protein</topology>
    </subcellularLocation>
</comment>
<feature type="domain" description="Major facilitator superfamily (MFS) profile" evidence="9">
    <location>
        <begin position="48"/>
        <end position="543"/>
    </location>
</feature>
<dbReference type="InterPro" id="IPR020846">
    <property type="entry name" value="MFS_dom"/>
</dbReference>
<evidence type="ECO:0000256" key="1">
    <source>
        <dbReference type="ARBA" id="ARBA00004141"/>
    </source>
</evidence>
<evidence type="ECO:0000256" key="8">
    <source>
        <dbReference type="SAM" id="Phobius"/>
    </source>
</evidence>
<comment type="similarity">
    <text evidence="2">Belongs to the major facilitator superfamily. TCR/Tet family.</text>
</comment>